<dbReference type="GO" id="GO:0005886">
    <property type="term" value="C:plasma membrane"/>
    <property type="evidence" value="ECO:0007669"/>
    <property type="project" value="UniProtKB-SubCell"/>
</dbReference>
<dbReference type="PANTHER" id="PTHR30203">
    <property type="entry name" value="OUTER MEMBRANE CATION EFFLUX PROTEIN"/>
    <property type="match status" value="1"/>
</dbReference>
<dbReference type="InterPro" id="IPR003423">
    <property type="entry name" value="OMP_efflux"/>
</dbReference>
<dbReference type="AlphaFoldDB" id="A0A6L5X9J1"/>
<dbReference type="Proteomes" id="UP000483362">
    <property type="component" value="Unassembled WGS sequence"/>
</dbReference>
<reference evidence="3 4" key="1">
    <citation type="submission" date="2019-08" db="EMBL/GenBank/DDBJ databases">
        <title>In-depth cultivation of the pig gut microbiome towards novel bacterial diversity and tailored functional studies.</title>
        <authorList>
            <person name="Wylensek D."/>
            <person name="Hitch T.C.A."/>
            <person name="Clavel T."/>
        </authorList>
    </citation>
    <scope>NUCLEOTIDE SEQUENCE [LARGE SCALE GENOMIC DNA]</scope>
    <source>
        <strain evidence="3 4">Oil-RF-744-WCA-WT-10</strain>
    </source>
</reference>
<dbReference type="GO" id="GO:0015562">
    <property type="term" value="F:efflux transmembrane transporter activity"/>
    <property type="evidence" value="ECO:0007669"/>
    <property type="project" value="InterPro"/>
</dbReference>
<dbReference type="Gene3D" id="2.20.200.10">
    <property type="entry name" value="Outer membrane efflux proteins (OEP)"/>
    <property type="match status" value="1"/>
</dbReference>
<keyword evidence="2" id="KW-0449">Lipoprotein</keyword>
<dbReference type="Gene3D" id="1.20.1600.10">
    <property type="entry name" value="Outer membrane efflux proteins (OEP)"/>
    <property type="match status" value="1"/>
</dbReference>
<keyword evidence="2" id="KW-0472">Membrane</keyword>
<evidence type="ECO:0000256" key="1">
    <source>
        <dbReference type="ARBA" id="ARBA00007613"/>
    </source>
</evidence>
<protein>
    <submittedName>
        <fullName evidence="3">TolC family protein</fullName>
    </submittedName>
</protein>
<dbReference type="Pfam" id="PF02321">
    <property type="entry name" value="OEP"/>
    <property type="match status" value="2"/>
</dbReference>
<comment type="caution">
    <text evidence="3">The sequence shown here is derived from an EMBL/GenBank/DDBJ whole genome shotgun (WGS) entry which is preliminary data.</text>
</comment>
<dbReference type="NCBIfam" id="TIGR01845">
    <property type="entry name" value="outer_NodT"/>
    <property type="match status" value="1"/>
</dbReference>
<dbReference type="SUPFAM" id="SSF56954">
    <property type="entry name" value="Outer membrane efflux proteins (OEP)"/>
    <property type="match status" value="1"/>
</dbReference>
<comment type="similarity">
    <text evidence="1 2">Belongs to the outer membrane factor (OMF) (TC 1.B.17) family.</text>
</comment>
<keyword evidence="4" id="KW-1185">Reference proteome</keyword>
<dbReference type="PANTHER" id="PTHR30203:SF33">
    <property type="entry name" value="BLR4455 PROTEIN"/>
    <property type="match status" value="1"/>
</dbReference>
<accession>A0A6L5X9J1</accession>
<name>A0A6L5X9J1_9BACT</name>
<dbReference type="PROSITE" id="PS51257">
    <property type="entry name" value="PROKAR_LIPOPROTEIN"/>
    <property type="match status" value="1"/>
</dbReference>
<keyword evidence="2" id="KW-0564">Palmitate</keyword>
<keyword evidence="2" id="KW-1134">Transmembrane beta strand</keyword>
<keyword evidence="2" id="KW-0812">Transmembrane</keyword>
<dbReference type="RefSeq" id="WP_154327927.1">
    <property type="nucleotide sequence ID" value="NZ_CP045696.1"/>
</dbReference>
<evidence type="ECO:0000313" key="3">
    <source>
        <dbReference type="EMBL" id="MSS16287.1"/>
    </source>
</evidence>
<dbReference type="InterPro" id="IPR010131">
    <property type="entry name" value="MdtP/NodT-like"/>
</dbReference>
<evidence type="ECO:0000313" key="4">
    <source>
        <dbReference type="Proteomes" id="UP000483362"/>
    </source>
</evidence>
<comment type="subcellular location">
    <subcellularLocation>
        <location evidence="2">Cell membrane</location>
        <topology evidence="2">Lipid-anchor</topology>
    </subcellularLocation>
</comment>
<dbReference type="EMBL" id="VULT01000001">
    <property type="protein sequence ID" value="MSS16287.1"/>
    <property type="molecule type" value="Genomic_DNA"/>
</dbReference>
<sequence length="462" mass="50702">MMKRKYISLAVVMVALATMMGGCKMYKEYTTPTDVPIIDEYARVKDAPQDSTSLGNLGWRQVFTDPLLQSYIERALANNTSLKNTKLNVDIAEARLQGAKLSYLPSLTFSPNGAGVKLGDNSMDWGWQLPLTLSWQTDIYGQITNNKRSAESAVRYAQYYNQAVQSQLIASVATCYYNLVSLNNQLKIYNENAQLAKETNKTMKDMKESARAGYTEVAVVQSEAQYQSILGTIPNIELSIAQLNNTLSLLMNEKPQQWPVNQGSELALPAQFTGGVPITYLAARPDVRESEENFAQAYYATNIARANFYPQLSITATGAYGTLMGSSVIDPAKWLVNLAGSLVAPLFDKGQNMATLKAAKARQEQALNNFQYSILSASADVSNALANIQAYRTQQANVEQQEAALAKAVSYNKDLLSLYTTTYLDVISAQQSLLAAQISLENVKLNENLGVITLYQALGGGR</sequence>
<evidence type="ECO:0000256" key="2">
    <source>
        <dbReference type="RuleBase" id="RU362097"/>
    </source>
</evidence>
<organism evidence="3 4">
    <name type="scientific">Sodaliphilus pleomorphus</name>
    <dbReference type="NCBI Taxonomy" id="2606626"/>
    <lineage>
        <taxon>Bacteria</taxon>
        <taxon>Pseudomonadati</taxon>
        <taxon>Bacteroidota</taxon>
        <taxon>Bacteroidia</taxon>
        <taxon>Bacteroidales</taxon>
        <taxon>Muribaculaceae</taxon>
        <taxon>Sodaliphilus</taxon>
    </lineage>
</organism>
<gene>
    <name evidence="3" type="ORF">FYJ29_00645</name>
</gene>
<proteinExistence type="inferred from homology"/>